<dbReference type="InterPro" id="IPR001096">
    <property type="entry name" value="Peptidase_C13"/>
</dbReference>
<protein>
    <recommendedName>
        <fullName evidence="3">legumain</fullName>
        <ecNumber evidence="3">3.4.22.34</ecNumber>
    </recommendedName>
</protein>
<dbReference type="Gene3D" id="1.10.132.130">
    <property type="match status" value="1"/>
</dbReference>
<keyword evidence="13" id="KW-1185">Reference proteome</keyword>
<evidence type="ECO:0000313" key="12">
    <source>
        <dbReference type="EMBL" id="KJH49309.1"/>
    </source>
</evidence>
<comment type="catalytic activity">
    <reaction evidence="1">
        <text>Hydrolysis of proteins and small molecule substrates at -Asn-|-Xaa- bonds.</text>
        <dbReference type="EC" id="3.4.22.34"/>
    </reaction>
</comment>
<keyword evidence="7" id="KW-0788">Thiol protease</keyword>
<feature type="active site" evidence="8">
    <location>
        <position position="155"/>
    </location>
</feature>
<sequence length="451" mass="51323">MGALLWIITFVLLSTEKAFSKPNLHDPAPPRLPKGELHALLIAGSVYWSNYRHQADVAHAYKLLLRKGVKAENVVVMMFDDIAHHPMNPYPGKLFNRPHGEDVYEGIKIDYKGWTVNSTNFLNVLQGNANKVHGGNGRVINSKSDDRIFVYFTDHGGDGLIGFPKDDDVVTKKQLYDALQEMHKNKKYSQLVIYLEACESGSMFDGILTSDINVYAVTAANTWEPSFGEFCNNDMNLPCLADEFSLNWMEDSEKHDLDMENLETQYEDVKALTTGSTVSRYGNLNLTDEPVVWFEGDHMEKKTTTTFMKLNVNDKGHSKSLWPARDIELMYLQNELKKKPVDSLEAKNLKQKIAEIYENRRHVEALFLNLATDLMPNANDKKDVFDKRNSVKDLTCHHEVVKTFLSTCRNVNKFGYAFKYIYVLNNLCVKMGDSKKIIDSIHTICSTASNQ</sequence>
<dbReference type="PANTHER" id="PTHR12000">
    <property type="entry name" value="HEMOGLOBINASE FAMILY MEMBER"/>
    <property type="match status" value="1"/>
</dbReference>
<evidence type="ECO:0000313" key="11">
    <source>
        <dbReference type="EMBL" id="AFM37369.1"/>
    </source>
</evidence>
<evidence type="ECO:0000256" key="4">
    <source>
        <dbReference type="ARBA" id="ARBA00022670"/>
    </source>
</evidence>
<dbReference type="EC" id="3.4.22.34" evidence="3"/>
<keyword evidence="4" id="KW-0645">Protease</keyword>
<evidence type="ECO:0000256" key="3">
    <source>
        <dbReference type="ARBA" id="ARBA00012628"/>
    </source>
</evidence>
<reference evidence="11" key="1">
    <citation type="submission" date="2012-03" db="EMBL/GenBank/DDBJ databases">
        <title>Cysteine proteases of the bovine lungworm Dictyocaulus viviparus.</title>
        <authorList>
            <person name="Strube C."/>
            <person name="Schnieder T."/>
        </authorList>
    </citation>
    <scope>NUCLEOTIDE SEQUENCE</scope>
    <source>
        <strain evidence="11">HannoverDv2000</strain>
    </source>
</reference>
<reference evidence="13" key="3">
    <citation type="journal article" date="2016" name="Sci. Rep.">
        <title>Dictyocaulus viviparus genome, variome and transcriptome elucidate lungworm biology and support future intervention.</title>
        <authorList>
            <person name="McNulty S.N."/>
            <person name="Strube C."/>
            <person name="Rosa B.A."/>
            <person name="Martin J.C."/>
            <person name="Tyagi R."/>
            <person name="Choi Y.J."/>
            <person name="Wang Q."/>
            <person name="Hallsworth Pepin K."/>
            <person name="Zhang X."/>
            <person name="Ozersky P."/>
            <person name="Wilson R.K."/>
            <person name="Sternberg P.W."/>
            <person name="Gasser R.B."/>
            <person name="Mitreva M."/>
        </authorList>
    </citation>
    <scope>NUCLEOTIDE SEQUENCE [LARGE SCALE GENOMIC DNA]</scope>
    <source>
        <strain evidence="13">HannoverDv2000</strain>
    </source>
</reference>
<dbReference type="AlphaFoldDB" id="I6QM92"/>
<reference evidence="12 13" key="2">
    <citation type="submission" date="2013-11" db="EMBL/GenBank/DDBJ databases">
        <title>Draft genome of the bovine lungworm Dictyocaulus viviparus.</title>
        <authorList>
            <person name="Mitreva M."/>
        </authorList>
    </citation>
    <scope>NUCLEOTIDE SEQUENCE [LARGE SCALE GENOMIC DNA]</scope>
    <source>
        <strain evidence="12 13">HannoverDv2000</strain>
    </source>
</reference>
<evidence type="ECO:0000313" key="13">
    <source>
        <dbReference type="Proteomes" id="UP000053766"/>
    </source>
</evidence>
<dbReference type="Gene3D" id="3.40.50.1460">
    <property type="match status" value="1"/>
</dbReference>
<dbReference type="Pfam" id="PF01650">
    <property type="entry name" value="Peptidase_C13"/>
    <property type="match status" value="1"/>
</dbReference>
<accession>I6QM92</accession>
<dbReference type="EMBL" id="JQ828986">
    <property type="protein sequence ID" value="AFM37369.1"/>
    <property type="molecule type" value="mRNA"/>
</dbReference>
<dbReference type="STRING" id="29172.I6QM92"/>
<evidence type="ECO:0000256" key="5">
    <source>
        <dbReference type="ARBA" id="ARBA00022729"/>
    </source>
</evidence>
<evidence type="ECO:0000256" key="6">
    <source>
        <dbReference type="ARBA" id="ARBA00022801"/>
    </source>
</evidence>
<dbReference type="GO" id="GO:0004197">
    <property type="term" value="F:cysteine-type endopeptidase activity"/>
    <property type="evidence" value="ECO:0007669"/>
    <property type="project" value="UniProtKB-EC"/>
</dbReference>
<dbReference type="MEROPS" id="C13.A02"/>
<dbReference type="InterPro" id="IPR046427">
    <property type="entry name" value="Legumain_prodom_sf"/>
</dbReference>
<dbReference type="GO" id="GO:0006624">
    <property type="term" value="P:vacuolar protein processing"/>
    <property type="evidence" value="ECO:0007669"/>
    <property type="project" value="TreeGrafter"/>
</dbReference>
<dbReference type="PIRSF" id="PIRSF019663">
    <property type="entry name" value="Legumain"/>
    <property type="match status" value="1"/>
</dbReference>
<evidence type="ECO:0000256" key="2">
    <source>
        <dbReference type="ARBA" id="ARBA00009941"/>
    </source>
</evidence>
<dbReference type="GO" id="GO:0051603">
    <property type="term" value="P:proteolysis involved in protein catabolic process"/>
    <property type="evidence" value="ECO:0007669"/>
    <property type="project" value="TreeGrafter"/>
</dbReference>
<keyword evidence="6" id="KW-0378">Hydrolase</keyword>
<feature type="signal peptide" evidence="9">
    <location>
        <begin position="1"/>
        <end position="20"/>
    </location>
</feature>
<name>I6QM92_DICVI</name>
<dbReference type="OrthoDB" id="192611at2759"/>
<comment type="similarity">
    <text evidence="2">Belongs to the peptidase C13 family.</text>
</comment>
<dbReference type="InterPro" id="IPR048501">
    <property type="entry name" value="Legum_prodom"/>
</dbReference>
<evidence type="ECO:0000256" key="9">
    <source>
        <dbReference type="SAM" id="SignalP"/>
    </source>
</evidence>
<dbReference type="FunFam" id="3.40.50.1460:FF:000006">
    <property type="entry name" value="Legumain"/>
    <property type="match status" value="1"/>
</dbReference>
<feature type="chain" id="PRO_5007674098" description="legumain" evidence="9">
    <location>
        <begin position="21"/>
        <end position="451"/>
    </location>
</feature>
<evidence type="ECO:0000259" key="10">
    <source>
        <dbReference type="Pfam" id="PF20985"/>
    </source>
</evidence>
<evidence type="ECO:0000256" key="7">
    <source>
        <dbReference type="ARBA" id="ARBA00022807"/>
    </source>
</evidence>
<gene>
    <name evidence="11" type="primary">leg-2</name>
    <name evidence="12" type="ORF">DICVIV_04573</name>
</gene>
<feature type="domain" description="Legumain prodomain" evidence="10">
    <location>
        <begin position="351"/>
        <end position="445"/>
    </location>
</feature>
<organism evidence="11">
    <name type="scientific">Dictyocaulus viviparus</name>
    <name type="common">Bovine lungworm</name>
    <dbReference type="NCBI Taxonomy" id="29172"/>
    <lineage>
        <taxon>Eukaryota</taxon>
        <taxon>Metazoa</taxon>
        <taxon>Ecdysozoa</taxon>
        <taxon>Nematoda</taxon>
        <taxon>Chromadorea</taxon>
        <taxon>Rhabditida</taxon>
        <taxon>Rhabditina</taxon>
        <taxon>Rhabditomorpha</taxon>
        <taxon>Strongyloidea</taxon>
        <taxon>Metastrongylidae</taxon>
        <taxon>Dictyocaulus</taxon>
    </lineage>
</organism>
<dbReference type="Proteomes" id="UP000053766">
    <property type="component" value="Unassembled WGS sequence"/>
</dbReference>
<dbReference type="CDD" id="cd21115">
    <property type="entry name" value="legumain_C"/>
    <property type="match status" value="1"/>
</dbReference>
<dbReference type="PRINTS" id="PR00776">
    <property type="entry name" value="HEMOGLOBNASE"/>
</dbReference>
<dbReference type="EMBL" id="KN716239">
    <property type="protein sequence ID" value="KJH49309.1"/>
    <property type="molecule type" value="Genomic_DNA"/>
</dbReference>
<proteinExistence type="evidence at transcript level"/>
<evidence type="ECO:0000256" key="1">
    <source>
        <dbReference type="ARBA" id="ARBA00000810"/>
    </source>
</evidence>
<keyword evidence="5 9" id="KW-0732">Signal</keyword>
<feature type="active site" description="Nucleophile" evidence="8">
    <location>
        <position position="198"/>
    </location>
</feature>
<dbReference type="PANTHER" id="PTHR12000:SF42">
    <property type="entry name" value="LEGUMAIN"/>
    <property type="match status" value="1"/>
</dbReference>
<dbReference type="GO" id="GO:0005773">
    <property type="term" value="C:vacuole"/>
    <property type="evidence" value="ECO:0007669"/>
    <property type="project" value="GOC"/>
</dbReference>
<dbReference type="Pfam" id="PF20985">
    <property type="entry name" value="Legum_prodom"/>
    <property type="match status" value="1"/>
</dbReference>
<evidence type="ECO:0000256" key="8">
    <source>
        <dbReference type="PIRSR" id="PIRSR019663-1"/>
    </source>
</evidence>